<feature type="transmembrane region" description="Helical" evidence="6">
    <location>
        <begin position="156"/>
        <end position="175"/>
    </location>
</feature>
<gene>
    <name evidence="7" type="ORF">K7432_007696</name>
</gene>
<reference evidence="7 8" key="1">
    <citation type="submission" date="2023-04" db="EMBL/GenBank/DDBJ databases">
        <title>Genome of Basidiobolus ranarum AG-B5.</title>
        <authorList>
            <person name="Stajich J.E."/>
            <person name="Carter-House D."/>
            <person name="Gryganskyi A."/>
        </authorList>
    </citation>
    <scope>NUCLEOTIDE SEQUENCE [LARGE SCALE GENOMIC DNA]</scope>
    <source>
        <strain evidence="7 8">AG-B5</strain>
    </source>
</reference>
<protein>
    <recommendedName>
        <fullName evidence="9">UNC-50-like protein</fullName>
    </recommendedName>
</protein>
<keyword evidence="8" id="KW-1185">Reference proteome</keyword>
<feature type="transmembrane region" description="Helical" evidence="6">
    <location>
        <begin position="82"/>
        <end position="100"/>
    </location>
</feature>
<evidence type="ECO:0000313" key="8">
    <source>
        <dbReference type="Proteomes" id="UP001479436"/>
    </source>
</evidence>
<dbReference type="Pfam" id="PF05216">
    <property type="entry name" value="UNC-50"/>
    <property type="match status" value="1"/>
</dbReference>
<evidence type="ECO:0000313" key="7">
    <source>
        <dbReference type="EMBL" id="KAK9764639.1"/>
    </source>
</evidence>
<comment type="subcellular location">
    <subcellularLocation>
        <location evidence="1">Membrane</location>
        <topology evidence="1">Multi-pass membrane protein</topology>
    </subcellularLocation>
</comment>
<name>A0ABR2WT42_9FUNG</name>
<feature type="transmembrane region" description="Helical" evidence="6">
    <location>
        <begin position="112"/>
        <end position="136"/>
    </location>
</feature>
<keyword evidence="4 6" id="KW-1133">Transmembrane helix</keyword>
<organism evidence="7 8">
    <name type="scientific">Basidiobolus ranarum</name>
    <dbReference type="NCBI Taxonomy" id="34480"/>
    <lineage>
        <taxon>Eukaryota</taxon>
        <taxon>Fungi</taxon>
        <taxon>Fungi incertae sedis</taxon>
        <taxon>Zoopagomycota</taxon>
        <taxon>Entomophthoromycotina</taxon>
        <taxon>Basidiobolomycetes</taxon>
        <taxon>Basidiobolales</taxon>
        <taxon>Basidiobolaceae</taxon>
        <taxon>Basidiobolus</taxon>
    </lineage>
</organism>
<evidence type="ECO:0000256" key="6">
    <source>
        <dbReference type="SAM" id="Phobius"/>
    </source>
</evidence>
<dbReference type="EMBL" id="JASJQH010000392">
    <property type="protein sequence ID" value="KAK9764639.1"/>
    <property type="molecule type" value="Genomic_DNA"/>
</dbReference>
<evidence type="ECO:0000256" key="3">
    <source>
        <dbReference type="ARBA" id="ARBA00022692"/>
    </source>
</evidence>
<proteinExistence type="inferred from homology"/>
<evidence type="ECO:0000256" key="1">
    <source>
        <dbReference type="ARBA" id="ARBA00004141"/>
    </source>
</evidence>
<accession>A0ABR2WT42</accession>
<dbReference type="Proteomes" id="UP001479436">
    <property type="component" value="Unassembled WGS sequence"/>
</dbReference>
<evidence type="ECO:0000256" key="5">
    <source>
        <dbReference type="ARBA" id="ARBA00023136"/>
    </source>
</evidence>
<dbReference type="InterPro" id="IPR007881">
    <property type="entry name" value="UNC-50"/>
</dbReference>
<comment type="caution">
    <text evidence="7">The sequence shown here is derived from an EMBL/GenBank/DDBJ whole genome shotgun (WGS) entry which is preliminary data.</text>
</comment>
<feature type="transmembrane region" description="Helical" evidence="6">
    <location>
        <begin position="225"/>
        <end position="245"/>
    </location>
</feature>
<keyword evidence="3 6" id="KW-0812">Transmembrane</keyword>
<evidence type="ECO:0000256" key="4">
    <source>
        <dbReference type="ARBA" id="ARBA00022989"/>
    </source>
</evidence>
<keyword evidence="5 6" id="KW-0472">Membrane</keyword>
<evidence type="ECO:0008006" key="9">
    <source>
        <dbReference type="Google" id="ProtNLM"/>
    </source>
</evidence>
<feature type="transmembrane region" description="Helical" evidence="6">
    <location>
        <begin position="187"/>
        <end position="205"/>
    </location>
</feature>
<comment type="similarity">
    <text evidence="2">Belongs to the unc-50 family.</text>
</comment>
<dbReference type="PANTHER" id="PTHR12841:SF6">
    <property type="entry name" value="PROTEIN UNC-50 HOMOLOG"/>
    <property type="match status" value="1"/>
</dbReference>
<sequence length="256" mass="30111">MLPTYRASTSLNGKHRKQIPVQNFSPRRQSNRMLGDVFSFRDMDFSAALRQMIYLCIAPQRVYRSIYQHKQTTNRWARKDPAFILLLSIFLTFSGAAYGISYGRSFTAIVKLILRIVCIDFIAVGLVISVLCRIFANRFLKHQSIYAVDQSIEWNYAFDIHCNSFLPIFFILYVLQFFFFPILNTDSWISLFIGNLMYLVAFSYYNYLTFLGYKALPFLTHTEIFLYPLPIFIVLFVLSLFGFNVSRHVITWYFHT</sequence>
<dbReference type="PANTHER" id="PTHR12841">
    <property type="entry name" value="PROTEIN UNC-50 HOMOLOG"/>
    <property type="match status" value="1"/>
</dbReference>
<evidence type="ECO:0000256" key="2">
    <source>
        <dbReference type="ARBA" id="ARBA00006293"/>
    </source>
</evidence>